<dbReference type="AlphaFoldDB" id="A0A4P6MUN1"/>
<dbReference type="InterPro" id="IPR024747">
    <property type="entry name" value="Pyridox_Oxase-rel"/>
</dbReference>
<evidence type="ECO:0000313" key="1">
    <source>
        <dbReference type="EMBL" id="QBF47434.1"/>
    </source>
</evidence>
<gene>
    <name evidence="1" type="ORF">EXU32_14945</name>
</gene>
<sequence length="155" mass="17153">MTTIQSPGRSPAPVDHRGLDVLNLDECLLRIASRPMGRVAFQDKGEVIVLPVNHVIDESTIAFRTRWDSSLAAAVNHESVTFQVDHYDPLQHTGWSVLVRGAADTVSDPAVCARFEELLDVPWEGHPEETFWTAIRLQEVSGRELASSRSECGCC</sequence>
<evidence type="ECO:0000313" key="2">
    <source>
        <dbReference type="Proteomes" id="UP000290408"/>
    </source>
</evidence>
<dbReference type="STRING" id="1216970.GCA_001570985_00741"/>
<dbReference type="EMBL" id="CP036164">
    <property type="protein sequence ID" value="QBF47434.1"/>
    <property type="molecule type" value="Genomic_DNA"/>
</dbReference>
<dbReference type="RefSeq" id="WP_130630622.1">
    <property type="nucleotide sequence ID" value="NZ_CP036164.1"/>
</dbReference>
<dbReference type="Pfam" id="PF12900">
    <property type="entry name" value="Pyridox_ox_2"/>
    <property type="match status" value="1"/>
</dbReference>
<keyword evidence="2" id="KW-1185">Reference proteome</keyword>
<dbReference type="SUPFAM" id="SSF50475">
    <property type="entry name" value="FMN-binding split barrel"/>
    <property type="match status" value="1"/>
</dbReference>
<accession>A0A4P6MUN1</accession>
<reference evidence="1 2" key="1">
    <citation type="submission" date="2019-02" db="EMBL/GenBank/DDBJ databases">
        <title>Genomic data mining of an Antarctic deep-sea actinobacterium, Janibacterlimosus P3-3-X1.</title>
        <authorList>
            <person name="Liao L."/>
            <person name="Chen B."/>
        </authorList>
    </citation>
    <scope>NUCLEOTIDE SEQUENCE [LARGE SCALE GENOMIC DNA]</scope>
    <source>
        <strain evidence="1 2">P3-3-X1</strain>
    </source>
</reference>
<dbReference type="Proteomes" id="UP000290408">
    <property type="component" value="Chromosome"/>
</dbReference>
<organism evidence="1 2">
    <name type="scientific">Janibacter limosus</name>
    <dbReference type="NCBI Taxonomy" id="53458"/>
    <lineage>
        <taxon>Bacteria</taxon>
        <taxon>Bacillati</taxon>
        <taxon>Actinomycetota</taxon>
        <taxon>Actinomycetes</taxon>
        <taxon>Micrococcales</taxon>
        <taxon>Intrasporangiaceae</taxon>
        <taxon>Janibacter</taxon>
    </lineage>
</organism>
<dbReference type="Gene3D" id="2.30.110.10">
    <property type="entry name" value="Electron Transport, Fmn-binding Protein, Chain A"/>
    <property type="match status" value="1"/>
</dbReference>
<protein>
    <submittedName>
        <fullName evidence="1">Pyridoxamine 5'-phosphate oxidase family protein</fullName>
    </submittedName>
</protein>
<dbReference type="OrthoDB" id="7062584at2"/>
<dbReference type="KEGG" id="jli:EXU32_14945"/>
<dbReference type="InterPro" id="IPR012349">
    <property type="entry name" value="Split_barrel_FMN-bd"/>
</dbReference>
<name>A0A4P6MUN1_9MICO</name>
<proteinExistence type="predicted"/>